<gene>
    <name evidence="6" type="ORF">H9808_08420</name>
</gene>
<dbReference type="InterPro" id="IPR007737">
    <property type="entry name" value="Mga_HTH"/>
</dbReference>
<feature type="domain" description="Mga helix-turn-helix" evidence="3">
    <location>
        <begin position="72"/>
        <end position="157"/>
    </location>
</feature>
<dbReference type="Proteomes" id="UP000824106">
    <property type="component" value="Unassembled WGS sequence"/>
</dbReference>
<organism evidence="6 7">
    <name type="scientific">Candidatus Atopostipes pullistercoris</name>
    <dbReference type="NCBI Taxonomy" id="2838467"/>
    <lineage>
        <taxon>Bacteria</taxon>
        <taxon>Bacillati</taxon>
        <taxon>Bacillota</taxon>
        <taxon>Bacilli</taxon>
        <taxon>Lactobacillales</taxon>
        <taxon>Carnobacteriaceae</taxon>
        <taxon>Atopostipes</taxon>
    </lineage>
</organism>
<feature type="domain" description="M protein trans-acting positive regulator (MGA) HTH" evidence="5">
    <location>
        <begin position="11"/>
        <end position="50"/>
    </location>
</feature>
<dbReference type="Gene3D" id="1.10.10.10">
    <property type="entry name" value="Winged helix-like DNA-binding domain superfamily/Winged helix DNA-binding domain"/>
    <property type="match status" value="2"/>
</dbReference>
<feature type="domain" description="M protein trans-acting positive regulator (MGA) PRD" evidence="4">
    <location>
        <begin position="181"/>
        <end position="367"/>
    </location>
</feature>
<dbReference type="InterPro" id="IPR013199">
    <property type="entry name" value="HTH_Mga_DNA-bd_dom"/>
</dbReference>
<keyword evidence="1" id="KW-0805">Transcription regulation</keyword>
<evidence type="ECO:0000256" key="1">
    <source>
        <dbReference type="ARBA" id="ARBA00023015"/>
    </source>
</evidence>
<keyword evidence="2" id="KW-0804">Transcription</keyword>
<evidence type="ECO:0000259" key="4">
    <source>
        <dbReference type="Pfam" id="PF08270"/>
    </source>
</evidence>
<dbReference type="EMBL" id="DXAZ01000140">
    <property type="protein sequence ID" value="HIZ71768.1"/>
    <property type="molecule type" value="Genomic_DNA"/>
</dbReference>
<evidence type="ECO:0000313" key="6">
    <source>
        <dbReference type="EMBL" id="HIZ71768.1"/>
    </source>
</evidence>
<dbReference type="PANTHER" id="PTHR30185:SF18">
    <property type="entry name" value="TRANSCRIPTIONAL REGULATOR MTLR"/>
    <property type="match status" value="1"/>
</dbReference>
<evidence type="ECO:0000259" key="5">
    <source>
        <dbReference type="Pfam" id="PF08280"/>
    </source>
</evidence>
<dbReference type="InterPro" id="IPR013236">
    <property type="entry name" value="Mga_PRD_dom"/>
</dbReference>
<dbReference type="PANTHER" id="PTHR30185">
    <property type="entry name" value="CRYPTIC BETA-GLUCOSIDE BGL OPERON ANTITERMINATOR"/>
    <property type="match status" value="1"/>
</dbReference>
<dbReference type="Pfam" id="PF05043">
    <property type="entry name" value="Mga"/>
    <property type="match status" value="1"/>
</dbReference>
<dbReference type="AlphaFoldDB" id="A0A9D2JZ15"/>
<proteinExistence type="predicted"/>
<name>A0A9D2JZ15_9LACT</name>
<accession>A0A9D2JZ15</accession>
<dbReference type="Pfam" id="PF08280">
    <property type="entry name" value="HTH_Mga"/>
    <property type="match status" value="1"/>
</dbReference>
<evidence type="ECO:0000256" key="2">
    <source>
        <dbReference type="ARBA" id="ARBA00023163"/>
    </source>
</evidence>
<dbReference type="InterPro" id="IPR036388">
    <property type="entry name" value="WH-like_DNA-bd_sf"/>
</dbReference>
<dbReference type="InterPro" id="IPR050661">
    <property type="entry name" value="BglG_antiterminators"/>
</dbReference>
<protein>
    <submittedName>
        <fullName evidence="6">Helix-turn-helix domain-containing protein</fullName>
    </submittedName>
</protein>
<dbReference type="Pfam" id="PF08270">
    <property type="entry name" value="PRD_Mga"/>
    <property type="match status" value="1"/>
</dbReference>
<reference evidence="6" key="1">
    <citation type="journal article" date="2021" name="PeerJ">
        <title>Extensive microbial diversity within the chicken gut microbiome revealed by metagenomics and culture.</title>
        <authorList>
            <person name="Gilroy R."/>
            <person name="Ravi A."/>
            <person name="Getino M."/>
            <person name="Pursley I."/>
            <person name="Horton D.L."/>
            <person name="Alikhan N.F."/>
            <person name="Baker D."/>
            <person name="Gharbi K."/>
            <person name="Hall N."/>
            <person name="Watson M."/>
            <person name="Adriaenssens E.M."/>
            <person name="Foster-Nyarko E."/>
            <person name="Jarju S."/>
            <person name="Secka A."/>
            <person name="Antonio M."/>
            <person name="Oren A."/>
            <person name="Chaudhuri R.R."/>
            <person name="La Ragione R."/>
            <person name="Hildebrand F."/>
            <person name="Pallen M.J."/>
        </authorList>
    </citation>
    <scope>NUCLEOTIDE SEQUENCE</scope>
    <source>
        <strain evidence="6">CHK169-4300</strain>
    </source>
</reference>
<comment type="caution">
    <text evidence="6">The sequence shown here is derived from an EMBL/GenBank/DDBJ whole genome shotgun (WGS) entry which is preliminary data.</text>
</comment>
<evidence type="ECO:0000259" key="3">
    <source>
        <dbReference type="Pfam" id="PF05043"/>
    </source>
</evidence>
<evidence type="ECO:0000313" key="7">
    <source>
        <dbReference type="Proteomes" id="UP000824106"/>
    </source>
</evidence>
<sequence length="493" mass="58742">MRRLLNQTENRQLLLAEILQDNENWITLFELSKILGCSVRVLKDDLAHFKNNITELPIETSNNGIRLNKVNNTGLKSLYQYILYHSTAYNLLEIIFLEDRISVVSLIERLYVSSSTIYRLIDQINEIVEERNFKIETNPCRIVGSESEIRYFFYNYFHEKYSGLEWPYINLDENGVDLFLKFFIDFSHMETDFAYYNIFKTVSAVNLMRYKQGYFIDHSDILINFDEIIPDLSPYQEDFAYFEANNHVKVNNTLIQQIFTPYISEKFSLNYERLIEKTKVQQDLSIEVTFLNDMLENLSKTHQLSLKNKETVLINTINAAYLEYKEPRSGYILHNYNQEFALKIKSEFPHFYEDLYQSTKNFRKIMKKPLTDDGIYFIMHIIFIFWEDLLPELRRKFDKIKILVISDCHVSHSETIKDVIEYEFNEQIVVDVYSEMKLDHDVLKQLPYDLIVANFPLPALENQRTVYVEDLPTFFDLAKIRKQVDDIILERMT</sequence>
<reference evidence="6" key="2">
    <citation type="submission" date="2021-04" db="EMBL/GenBank/DDBJ databases">
        <authorList>
            <person name="Gilroy R."/>
        </authorList>
    </citation>
    <scope>NUCLEOTIDE SEQUENCE</scope>
    <source>
        <strain evidence="6">CHK169-4300</strain>
    </source>
</reference>